<keyword evidence="8" id="KW-1185">Reference proteome</keyword>
<dbReference type="Ensembl" id="ENSNGAT00000008757.1">
    <property type="protein sequence ID" value="ENSNGAP00000005153.1"/>
    <property type="gene ID" value="ENSNGAG00000007227.1"/>
</dbReference>
<organism evidence="7 8">
    <name type="scientific">Nannospalax galili</name>
    <name type="common">Northern Israeli blind subterranean mole rat</name>
    <name type="synonym">Spalax galili</name>
    <dbReference type="NCBI Taxonomy" id="1026970"/>
    <lineage>
        <taxon>Eukaryota</taxon>
        <taxon>Metazoa</taxon>
        <taxon>Chordata</taxon>
        <taxon>Craniata</taxon>
        <taxon>Vertebrata</taxon>
        <taxon>Euteleostomi</taxon>
        <taxon>Mammalia</taxon>
        <taxon>Eutheria</taxon>
        <taxon>Euarchontoglires</taxon>
        <taxon>Glires</taxon>
        <taxon>Rodentia</taxon>
        <taxon>Myomorpha</taxon>
        <taxon>Muroidea</taxon>
        <taxon>Spalacidae</taxon>
        <taxon>Spalacinae</taxon>
        <taxon>Nannospalax</taxon>
    </lineage>
</organism>
<dbReference type="GO" id="GO:0045217">
    <property type="term" value="P:cell-cell junction maintenance"/>
    <property type="evidence" value="ECO:0007669"/>
    <property type="project" value="TreeGrafter"/>
</dbReference>
<dbReference type="GO" id="GO:0098742">
    <property type="term" value="P:cell-cell adhesion via plasma-membrane adhesion molecules"/>
    <property type="evidence" value="ECO:0007669"/>
    <property type="project" value="TreeGrafter"/>
</dbReference>
<gene>
    <name evidence="7" type="primary">LOC103749223</name>
</gene>
<dbReference type="GO" id="GO:0044853">
    <property type="term" value="C:plasma membrane raft"/>
    <property type="evidence" value="ECO:0007669"/>
    <property type="project" value="TreeGrafter"/>
</dbReference>
<evidence type="ECO:0000256" key="4">
    <source>
        <dbReference type="ARBA" id="ARBA00023136"/>
    </source>
</evidence>
<feature type="chain" id="PRO_5034301097" evidence="6">
    <location>
        <begin position="24"/>
        <end position="130"/>
    </location>
</feature>
<reference evidence="7" key="1">
    <citation type="submission" date="2025-08" db="UniProtKB">
        <authorList>
            <consortium name="Ensembl"/>
        </authorList>
    </citation>
    <scope>IDENTIFICATION</scope>
</reference>
<name>A0A8C6QMH5_NANGA</name>
<evidence type="ECO:0000256" key="3">
    <source>
        <dbReference type="ARBA" id="ARBA00022729"/>
    </source>
</evidence>
<comment type="subcellular location">
    <subcellularLocation>
        <location evidence="1">Cell membrane</location>
    </subcellularLocation>
</comment>
<reference evidence="7" key="2">
    <citation type="submission" date="2025-09" db="UniProtKB">
        <authorList>
            <consortium name="Ensembl"/>
        </authorList>
    </citation>
    <scope>IDENTIFICATION</scope>
</reference>
<evidence type="ECO:0000256" key="6">
    <source>
        <dbReference type="SAM" id="SignalP"/>
    </source>
</evidence>
<keyword evidence="2" id="KW-1003">Cell membrane</keyword>
<evidence type="ECO:0000313" key="8">
    <source>
        <dbReference type="Proteomes" id="UP000694381"/>
    </source>
</evidence>
<evidence type="ECO:0000256" key="5">
    <source>
        <dbReference type="ARBA" id="ARBA00023180"/>
    </source>
</evidence>
<dbReference type="GeneTree" id="ENSGT00530000063351"/>
<dbReference type="CDD" id="cd23624">
    <property type="entry name" value="TFP_LU_ECD_CD177_rpt3"/>
    <property type="match status" value="1"/>
</dbReference>
<feature type="signal peptide" evidence="6">
    <location>
        <begin position="1"/>
        <end position="23"/>
    </location>
</feature>
<accession>A0A8C6QMH5</accession>
<proteinExistence type="predicted"/>
<keyword evidence="4" id="KW-0472">Membrane</keyword>
<protein>
    <submittedName>
        <fullName evidence="7">CD177 antigen-like</fullName>
    </submittedName>
</protein>
<dbReference type="OMA" id="YSDAVIC"/>
<dbReference type="GO" id="GO:0043315">
    <property type="term" value="P:positive regulation of neutrophil degranulation"/>
    <property type="evidence" value="ECO:0007669"/>
    <property type="project" value="TreeGrafter"/>
</dbReference>
<sequence>MSVCAIQSLLILFLLGFYPCLDTLTCHKGIMLKFDNNLAITPVEWFSLGTQKTDSREICQETLLLIDVGERSVLVGSKGSSSAGAQDSRAVTIHSQGSGVVAASYVQYCSSDLCNEANSSSVLLESLPLP</sequence>
<keyword evidence="3 6" id="KW-0732">Signal</keyword>
<evidence type="ECO:0000256" key="1">
    <source>
        <dbReference type="ARBA" id="ARBA00004236"/>
    </source>
</evidence>
<keyword evidence="5" id="KW-0325">Glycoprotein</keyword>
<evidence type="ECO:0000256" key="2">
    <source>
        <dbReference type="ARBA" id="ARBA00022475"/>
    </source>
</evidence>
<dbReference type="Proteomes" id="UP000694381">
    <property type="component" value="Unassembled WGS sequence"/>
</dbReference>
<evidence type="ECO:0000313" key="7">
    <source>
        <dbReference type="Ensembl" id="ENSNGAP00000005153.1"/>
    </source>
</evidence>
<dbReference type="PANTHER" id="PTHR16529:SF8">
    <property type="entry name" value="CD177 ANTIGEN"/>
    <property type="match status" value="1"/>
</dbReference>
<dbReference type="AlphaFoldDB" id="A0A8C6QMH5"/>
<dbReference type="PANTHER" id="PTHR16529">
    <property type="entry name" value="CD177 ANTIGEN"/>
    <property type="match status" value="1"/>
</dbReference>
<dbReference type="GO" id="GO:2001044">
    <property type="term" value="P:regulation of integrin-mediated signaling pathway"/>
    <property type="evidence" value="ECO:0007669"/>
    <property type="project" value="TreeGrafter"/>
</dbReference>
<dbReference type="GO" id="GO:0007159">
    <property type="term" value="P:leukocyte cell-cell adhesion"/>
    <property type="evidence" value="ECO:0007669"/>
    <property type="project" value="TreeGrafter"/>
</dbReference>
<dbReference type="InterPro" id="IPR051899">
    <property type="entry name" value="Fert-Immune_med_protein"/>
</dbReference>